<dbReference type="Proteomes" id="UP000727490">
    <property type="component" value="Unassembled WGS sequence"/>
</dbReference>
<dbReference type="InterPro" id="IPR001296">
    <property type="entry name" value="Glyco_trans_1"/>
</dbReference>
<feature type="domain" description="Glycosyl transferase family 1" evidence="1">
    <location>
        <begin position="164"/>
        <end position="312"/>
    </location>
</feature>
<keyword evidence="3" id="KW-1185">Reference proteome</keyword>
<dbReference type="EMBL" id="RPHB01000001">
    <property type="protein sequence ID" value="MBW3466382.1"/>
    <property type="molecule type" value="Genomic_DNA"/>
</dbReference>
<dbReference type="Pfam" id="PF00534">
    <property type="entry name" value="Glycos_transf_1"/>
    <property type="match status" value="1"/>
</dbReference>
<evidence type="ECO:0000313" key="2">
    <source>
        <dbReference type="EMBL" id="MBW3466382.1"/>
    </source>
</evidence>
<name>A0A951IUK3_9BACT</name>
<proteinExistence type="predicted"/>
<dbReference type="PANTHER" id="PTHR12526">
    <property type="entry name" value="GLYCOSYLTRANSFERASE"/>
    <property type="match status" value="1"/>
</dbReference>
<protein>
    <submittedName>
        <fullName evidence="2">Glycosyltransferase</fullName>
    </submittedName>
</protein>
<sequence length="349" mass="40260">MRVLFLGETYRADAKTWIEGVELNLGKKVETKEVPFTPQRWKRILYFLRFLGELFILRFKKPYDIVLAERATSYGFFALLVKSKLKVVAQQGITDAFPESGFTGVYKRYFQRKVYKNVDLIHAWGNVMTYAMLESGAPPSRIMVLPKGINLSLYNYRTFSEKNHDPIGIVTRSLSEIYRHEDILKAFQILKEKGVKVDCWIVGDGVLRDKLEGISKALKIEDRIRFFGRIDNKLLPELLEESDFYLAVPETEGVSASLFEAMACGSFPIVTDLPANRAFIRPGQNGFLVPVGKPDILASAIEKFILNKNDYRIQTQLNRDFIESRVSFDKNMKLIFARYLQLLEQKKRK</sequence>
<dbReference type="GO" id="GO:0016757">
    <property type="term" value="F:glycosyltransferase activity"/>
    <property type="evidence" value="ECO:0007669"/>
    <property type="project" value="InterPro"/>
</dbReference>
<dbReference type="RefSeq" id="WP_219286196.1">
    <property type="nucleotide sequence ID" value="NZ_RPHB01000001.1"/>
</dbReference>
<dbReference type="PANTHER" id="PTHR12526:SF622">
    <property type="entry name" value="GLYCOSYLTRANSFERASE (GROUP I)"/>
    <property type="match status" value="1"/>
</dbReference>
<gene>
    <name evidence="2" type="ORF">EGN73_00955</name>
</gene>
<evidence type="ECO:0000259" key="1">
    <source>
        <dbReference type="Pfam" id="PF00534"/>
    </source>
</evidence>
<reference evidence="2 3" key="1">
    <citation type="journal article" date="2020" name="Syst. Appl. Microbiol.">
        <title>Arthrospiribacter ruber gen. nov., sp. nov., a novel bacterium isolated from Arthrospira cultures.</title>
        <authorList>
            <person name="Waleron M."/>
            <person name="Misztak A."/>
            <person name="Waleron M.M."/>
            <person name="Furmaniak M."/>
            <person name="Mrozik A."/>
            <person name="Waleron K."/>
        </authorList>
    </citation>
    <scope>NUCLEOTIDE SEQUENCE [LARGE SCALE GENOMIC DNA]</scope>
    <source>
        <strain evidence="2 3">DPMB0001</strain>
    </source>
</reference>
<evidence type="ECO:0000313" key="3">
    <source>
        <dbReference type="Proteomes" id="UP000727490"/>
    </source>
</evidence>
<organism evidence="2 3">
    <name type="scientific">Arthrospiribacter ruber</name>
    <dbReference type="NCBI Taxonomy" id="2487934"/>
    <lineage>
        <taxon>Bacteria</taxon>
        <taxon>Pseudomonadati</taxon>
        <taxon>Bacteroidota</taxon>
        <taxon>Cytophagia</taxon>
        <taxon>Cytophagales</taxon>
        <taxon>Cyclobacteriaceae</taxon>
        <taxon>Arthrospiribacter</taxon>
    </lineage>
</organism>
<comment type="caution">
    <text evidence="2">The sequence shown here is derived from an EMBL/GenBank/DDBJ whole genome shotgun (WGS) entry which is preliminary data.</text>
</comment>
<dbReference type="AlphaFoldDB" id="A0A951IUK3"/>
<accession>A0A951IUK3</accession>